<dbReference type="EMBL" id="JAVRRF010000018">
    <property type="protein sequence ID" value="KAK5056422.1"/>
    <property type="molecule type" value="Genomic_DNA"/>
</dbReference>
<keyword evidence="2" id="KW-0812">Transmembrane</keyword>
<keyword evidence="4" id="KW-1185">Reference proteome</keyword>
<evidence type="ECO:0000256" key="1">
    <source>
        <dbReference type="SAM" id="MobiDB-lite"/>
    </source>
</evidence>
<reference evidence="3 4" key="1">
    <citation type="submission" date="2023-08" db="EMBL/GenBank/DDBJ databases">
        <title>Black Yeasts Isolated from many extreme environments.</title>
        <authorList>
            <person name="Coleine C."/>
            <person name="Stajich J.E."/>
            <person name="Selbmann L."/>
        </authorList>
    </citation>
    <scope>NUCLEOTIDE SEQUENCE [LARGE SCALE GENOMIC DNA]</scope>
    <source>
        <strain evidence="3 4">CCFEE 6328</strain>
    </source>
</reference>
<organism evidence="3 4">
    <name type="scientific">Exophiala sideris</name>
    <dbReference type="NCBI Taxonomy" id="1016849"/>
    <lineage>
        <taxon>Eukaryota</taxon>
        <taxon>Fungi</taxon>
        <taxon>Dikarya</taxon>
        <taxon>Ascomycota</taxon>
        <taxon>Pezizomycotina</taxon>
        <taxon>Eurotiomycetes</taxon>
        <taxon>Chaetothyriomycetidae</taxon>
        <taxon>Chaetothyriales</taxon>
        <taxon>Herpotrichiellaceae</taxon>
        <taxon>Exophiala</taxon>
    </lineage>
</organism>
<evidence type="ECO:0000256" key="2">
    <source>
        <dbReference type="SAM" id="Phobius"/>
    </source>
</evidence>
<accession>A0ABR0J582</accession>
<feature type="transmembrane region" description="Helical" evidence="2">
    <location>
        <begin position="109"/>
        <end position="134"/>
    </location>
</feature>
<protein>
    <submittedName>
        <fullName evidence="3">Uncharacterized protein</fullName>
    </submittedName>
</protein>
<evidence type="ECO:0000313" key="4">
    <source>
        <dbReference type="Proteomes" id="UP001345691"/>
    </source>
</evidence>
<comment type="caution">
    <text evidence="3">The sequence shown here is derived from an EMBL/GenBank/DDBJ whole genome shotgun (WGS) entry which is preliminary data.</text>
</comment>
<keyword evidence="2" id="KW-1133">Transmembrane helix</keyword>
<gene>
    <name evidence="3" type="ORF">LTR69_007963</name>
</gene>
<dbReference type="Proteomes" id="UP001345691">
    <property type="component" value="Unassembled WGS sequence"/>
</dbReference>
<evidence type="ECO:0000313" key="3">
    <source>
        <dbReference type="EMBL" id="KAK5056422.1"/>
    </source>
</evidence>
<sequence length="328" mass="35215">MFALPEDRISISSPCQVSCAVLNETIGYEITNDTSTSQPGEDFCNVGDFDDTSVNRFLQALHIACRQPPVAGKPFFPDAASIFNETLIAGPTSASNSTSSNSGFHGWKLALAIALPIVGGILLIGSTCWCCFAYTRKRRQRTAQTGRMSRIHDQNADSLYSPMSAKAVESWGRAEPPTEMHAISPTPSGHNPHAKHPSPGLAQGRWSHQMTPGQKSDLARWSAQQQLAVSAGGSKEGTPLRNSLQREDVGPGQGQVQDPNLHEQFFGVDDDLDDDLPGPSDGQHAYFPPPGAQGAGPSDAQQSYYPYPTGVHGAGGLQLQDYERGHFI</sequence>
<name>A0ABR0J582_9EURO</name>
<keyword evidence="2" id="KW-0472">Membrane</keyword>
<proteinExistence type="predicted"/>
<feature type="region of interest" description="Disordered" evidence="1">
    <location>
        <begin position="168"/>
        <end position="304"/>
    </location>
</feature>